<sequence>MRRPDWLVGDPSAEQALDGIGEVLLVGEGAPHPGGHALVDEGSRVGYRIGAHGGAPDLAPVAEAVFDGSGEPPAPVVREPGGPPGAGRVGAREVRPANPRRS</sequence>
<organism evidence="2 3">
    <name type="scientific">Saccharothrix xinjiangensis</name>
    <dbReference type="NCBI Taxonomy" id="204798"/>
    <lineage>
        <taxon>Bacteria</taxon>
        <taxon>Bacillati</taxon>
        <taxon>Actinomycetota</taxon>
        <taxon>Actinomycetes</taxon>
        <taxon>Pseudonocardiales</taxon>
        <taxon>Pseudonocardiaceae</taxon>
        <taxon>Saccharothrix</taxon>
    </lineage>
</organism>
<dbReference type="RefSeq" id="WP_380647694.1">
    <property type="nucleotide sequence ID" value="NZ_JBHSJB010000027.1"/>
</dbReference>
<proteinExistence type="predicted"/>
<dbReference type="EMBL" id="JBHSJB010000027">
    <property type="protein sequence ID" value="MFC5057537.1"/>
    <property type="molecule type" value="Genomic_DNA"/>
</dbReference>
<evidence type="ECO:0000313" key="3">
    <source>
        <dbReference type="Proteomes" id="UP001595833"/>
    </source>
</evidence>
<evidence type="ECO:0000256" key="1">
    <source>
        <dbReference type="SAM" id="MobiDB-lite"/>
    </source>
</evidence>
<dbReference type="Proteomes" id="UP001595833">
    <property type="component" value="Unassembled WGS sequence"/>
</dbReference>
<feature type="region of interest" description="Disordered" evidence="1">
    <location>
        <begin position="66"/>
        <end position="102"/>
    </location>
</feature>
<comment type="caution">
    <text evidence="2">The sequence shown here is derived from an EMBL/GenBank/DDBJ whole genome shotgun (WGS) entry which is preliminary data.</text>
</comment>
<name>A0ABV9Y7D6_9PSEU</name>
<evidence type="ECO:0000313" key="2">
    <source>
        <dbReference type="EMBL" id="MFC5057537.1"/>
    </source>
</evidence>
<reference evidence="3" key="1">
    <citation type="journal article" date="2019" name="Int. J. Syst. Evol. Microbiol.">
        <title>The Global Catalogue of Microorganisms (GCM) 10K type strain sequencing project: providing services to taxonomists for standard genome sequencing and annotation.</title>
        <authorList>
            <consortium name="The Broad Institute Genomics Platform"/>
            <consortium name="The Broad Institute Genome Sequencing Center for Infectious Disease"/>
            <person name="Wu L."/>
            <person name="Ma J."/>
        </authorList>
    </citation>
    <scope>NUCLEOTIDE SEQUENCE [LARGE SCALE GENOMIC DNA]</scope>
    <source>
        <strain evidence="3">KCTC 12848</strain>
    </source>
</reference>
<accession>A0ABV9Y7D6</accession>
<protein>
    <submittedName>
        <fullName evidence="2">Uncharacterized protein</fullName>
    </submittedName>
</protein>
<keyword evidence="3" id="KW-1185">Reference proteome</keyword>
<gene>
    <name evidence="2" type="ORF">ACFPFM_27805</name>
</gene>